<evidence type="ECO:0000256" key="3">
    <source>
        <dbReference type="ARBA" id="ARBA00022481"/>
    </source>
</evidence>
<dbReference type="SUPFAM" id="SSF75620">
    <property type="entry name" value="Release factor"/>
    <property type="match status" value="1"/>
</dbReference>
<keyword evidence="4" id="KW-0648">Protein biosynthesis</keyword>
<gene>
    <name evidence="8" type="ORF">A2365_03415</name>
</gene>
<dbReference type="InterPro" id="IPR000352">
    <property type="entry name" value="Pep_chain_release_fac_I"/>
</dbReference>
<evidence type="ECO:0000313" key="9">
    <source>
        <dbReference type="Proteomes" id="UP000177740"/>
    </source>
</evidence>
<comment type="function">
    <text evidence="1">Peptide chain release factor 1 directs the termination of translation in response to the peptide chain termination codons UAG and UAA.</text>
</comment>
<keyword evidence="3" id="KW-0488">Methylation</keyword>
<dbReference type="InterPro" id="IPR045853">
    <property type="entry name" value="Pep_chain_release_fac_I_sf"/>
</dbReference>
<reference evidence="8 9" key="1">
    <citation type="journal article" date="2016" name="Nat. Commun.">
        <title>Thousands of microbial genomes shed light on interconnected biogeochemical processes in an aquifer system.</title>
        <authorList>
            <person name="Anantharaman K."/>
            <person name="Brown C.T."/>
            <person name="Hug L.A."/>
            <person name="Sharon I."/>
            <person name="Castelle C.J."/>
            <person name="Probst A.J."/>
            <person name="Thomas B.C."/>
            <person name="Singh A."/>
            <person name="Wilkins M.J."/>
            <person name="Karaoz U."/>
            <person name="Brodie E.L."/>
            <person name="Williams K.H."/>
            <person name="Hubbard S.S."/>
            <person name="Banfield J.F."/>
        </authorList>
    </citation>
    <scope>NUCLEOTIDE SEQUENCE [LARGE SCALE GENOMIC DNA]</scope>
</reference>
<feature type="domain" description="Prokaryotic-type class I peptide chain release factors" evidence="7">
    <location>
        <begin position="225"/>
        <end position="241"/>
    </location>
</feature>
<dbReference type="Pfam" id="PF03462">
    <property type="entry name" value="PCRF"/>
    <property type="match status" value="1"/>
</dbReference>
<organism evidence="8 9">
    <name type="scientific">Candidatus Nealsonbacteria bacterium RIFOXYB1_FULL_40_15</name>
    <dbReference type="NCBI Taxonomy" id="1801677"/>
    <lineage>
        <taxon>Bacteria</taxon>
        <taxon>Candidatus Nealsoniibacteriota</taxon>
    </lineage>
</organism>
<comment type="caution">
    <text evidence="8">The sequence shown here is derived from an EMBL/GenBank/DDBJ whole genome shotgun (WGS) entry which is preliminary data.</text>
</comment>
<evidence type="ECO:0000256" key="2">
    <source>
        <dbReference type="ARBA" id="ARBA00010835"/>
    </source>
</evidence>
<comment type="similarity">
    <text evidence="2">Belongs to the prokaryotic/mitochondrial release factor family.</text>
</comment>
<evidence type="ECO:0000256" key="1">
    <source>
        <dbReference type="ARBA" id="ARBA00002986"/>
    </source>
</evidence>
<dbReference type="Gene3D" id="6.10.140.1950">
    <property type="match status" value="1"/>
</dbReference>
<dbReference type="AlphaFoldDB" id="A0A1G2EQX9"/>
<evidence type="ECO:0000259" key="7">
    <source>
        <dbReference type="PROSITE" id="PS00745"/>
    </source>
</evidence>
<name>A0A1G2EQX9_9BACT</name>
<dbReference type="InterPro" id="IPR005139">
    <property type="entry name" value="PCRF"/>
</dbReference>
<dbReference type="FunFam" id="3.30.70.1660:FF:000002">
    <property type="entry name" value="Peptide chain release factor 1"/>
    <property type="match status" value="1"/>
</dbReference>
<dbReference type="Gene3D" id="3.30.70.1660">
    <property type="match status" value="1"/>
</dbReference>
<sequence length="349" mass="39767">MADIEEIKKEYDSVIEELSDPEVVSDWQKFEELSKKKKSLERLVEKFKEIEDIEKKIKENKAIISSQLDPELVILAEGELPHLEKRESELKKDLENLLKEDSSASSYDAILEIRAGAGGDEASLFAANLYKMYARFAESKGWPHKVLESHPTELGGFKEIIFEINSEEAFSKLKYEGGVHRVQRIPETEKQGRIHTSTASVAVLPKPKKSEFKIKPDELKIDVYRSSGPGGQNVNKRETAVRITHVPTGMVVSSQTERNQAQNKENALAILSARLMEQEEEERTKKLGGKRNEQIGSAKRAEKIRTYNFPQDRITDHRVKKSWHNIEETMAGRLDELLNDVAEELKPNT</sequence>
<dbReference type="PANTHER" id="PTHR43804:SF7">
    <property type="entry name" value="LD18447P"/>
    <property type="match status" value="1"/>
</dbReference>
<dbReference type="PANTHER" id="PTHR43804">
    <property type="entry name" value="LD18447P"/>
    <property type="match status" value="1"/>
</dbReference>
<evidence type="ECO:0000256" key="6">
    <source>
        <dbReference type="SAM" id="Coils"/>
    </source>
</evidence>
<dbReference type="NCBIfam" id="NF001859">
    <property type="entry name" value="PRK00591.1"/>
    <property type="match status" value="1"/>
</dbReference>
<dbReference type="EMBL" id="MHMM01000004">
    <property type="protein sequence ID" value="OGZ27668.1"/>
    <property type="molecule type" value="Genomic_DNA"/>
</dbReference>
<dbReference type="STRING" id="1801677.A2365_03415"/>
<dbReference type="GO" id="GO:0005737">
    <property type="term" value="C:cytoplasm"/>
    <property type="evidence" value="ECO:0007669"/>
    <property type="project" value="UniProtKB-ARBA"/>
</dbReference>
<dbReference type="InterPro" id="IPR004373">
    <property type="entry name" value="RF-1"/>
</dbReference>
<dbReference type="Gene3D" id="3.30.160.20">
    <property type="match status" value="1"/>
</dbReference>
<dbReference type="Proteomes" id="UP000177740">
    <property type="component" value="Unassembled WGS sequence"/>
</dbReference>
<evidence type="ECO:0000256" key="5">
    <source>
        <dbReference type="NCBIfam" id="TIGR00019"/>
    </source>
</evidence>
<keyword evidence="6" id="KW-0175">Coiled coil</keyword>
<dbReference type="FunFam" id="3.30.160.20:FF:000004">
    <property type="entry name" value="Peptide chain release factor 1"/>
    <property type="match status" value="1"/>
</dbReference>
<protein>
    <recommendedName>
        <fullName evidence="5">Peptide chain release factor 1</fullName>
    </recommendedName>
</protein>
<dbReference type="SMART" id="SM00937">
    <property type="entry name" value="PCRF"/>
    <property type="match status" value="1"/>
</dbReference>
<dbReference type="NCBIfam" id="TIGR00019">
    <property type="entry name" value="prfA"/>
    <property type="match status" value="1"/>
</dbReference>
<dbReference type="GO" id="GO:0016149">
    <property type="term" value="F:translation release factor activity, codon specific"/>
    <property type="evidence" value="ECO:0007669"/>
    <property type="project" value="InterPro"/>
</dbReference>
<accession>A0A1G2EQX9</accession>
<evidence type="ECO:0000256" key="4">
    <source>
        <dbReference type="ARBA" id="ARBA00022917"/>
    </source>
</evidence>
<evidence type="ECO:0000313" key="8">
    <source>
        <dbReference type="EMBL" id="OGZ27668.1"/>
    </source>
</evidence>
<dbReference type="PROSITE" id="PS00745">
    <property type="entry name" value="RF_PROK_I"/>
    <property type="match status" value="1"/>
</dbReference>
<dbReference type="Pfam" id="PF00472">
    <property type="entry name" value="RF-1"/>
    <property type="match status" value="1"/>
</dbReference>
<feature type="coiled-coil region" evidence="6">
    <location>
        <begin position="30"/>
        <end position="100"/>
    </location>
</feature>
<dbReference type="InterPro" id="IPR050057">
    <property type="entry name" value="Prokaryotic/Mito_RF"/>
</dbReference>
<proteinExistence type="inferred from homology"/>